<dbReference type="SMART" id="SM00320">
    <property type="entry name" value="WD40"/>
    <property type="match status" value="7"/>
</dbReference>
<evidence type="ECO:0000313" key="4">
    <source>
        <dbReference type="Proteomes" id="UP000701801"/>
    </source>
</evidence>
<proteinExistence type="predicted"/>
<dbReference type="SUPFAM" id="SSF50978">
    <property type="entry name" value="WD40 repeat-like"/>
    <property type="match status" value="2"/>
</dbReference>
<keyword evidence="1" id="KW-0853">WD repeat</keyword>
<sequence>MDIHRCRFVHYPPSTINALAFSKSHITEKEKTAPPRLAVGRANGDIEIWNPLNGSWLQETTIRGGKDRSIDGLVWTQDPNEENHGSTIIGKSRLFSIGYTTTVTEWDLEKGVPLRHVSGNHGEIWCLAAQPPLVPEKRKEGKTAGQWEGQNLIAGCSDGALVVYSTKDENLQLQKVLIRPSSKRAKIISVTFKDRNIVVAGGSDSTIRIFDIRNGALLRSMSLGAGPAGGPKEIIVWSVKVLNDGTIVSGDSTGELRIWNGELYTQQQRIKSHRQDILSLATSVDGGSIISGGMDRRTVVYKQVGKGKLRWAEASHRRYHKHDVKSMASFESSNMSVVVSGGPDASPMVMPLSKIGFENQRALPFLPQEPIIQSSTKLRLMMSWWDREINIWRLGKFTKPVANPEVEEDQVARDRKLVAKILIKGEANITSASLSTDGSLLAVATAEEIKMFQLRQRKSEDGEGLRVSKVTVPLAFSSGARMVQFSPNGQWLSIIRSDSKIAVARIISGNTSASSVTIHPQISKLRRIDREVSKNIRLGGLGSYDRTISQIAFSSDDRILAASDLSGYIDTYILAGDEDLTSESPAFEDAASSESSDSDSDSDSDFESSKSKVLIYGQQWTRNPSTILLPRLSSTPTILSFRPATSQKQLTNGLTPHPTRSTPHPISNTVPTTTVTEDRLLIVTAEMSIFEFHVLAGSLTPWSRRNPTSTLPDDFRKLKDLAKGCLWNVNSERSRAWIYGAQWMWMIDLRFDFPLPDSSKGNGNSSEDGAVSKPTTNRRKRKHGKDSGAGGAIPDSQLGTGISRKMQRLIHEEVEENRDIFVSPFDDEMDIDEDESNPSALERLRRESLVGQERNENKSSVWHTYKYRPILGVVVLGEEEGQGIMKGKGALEVAIVERPLWEVELPPRFYGDQEWEKGGVDRL</sequence>
<accession>A0A9N9QB96</accession>
<evidence type="ECO:0000256" key="1">
    <source>
        <dbReference type="PROSITE-ProRule" id="PRU00221"/>
    </source>
</evidence>
<dbReference type="GO" id="GO:0030686">
    <property type="term" value="C:90S preribosome"/>
    <property type="evidence" value="ECO:0007669"/>
    <property type="project" value="InterPro"/>
</dbReference>
<keyword evidence="4" id="KW-1185">Reference proteome</keyword>
<organism evidence="3 4">
    <name type="scientific">Hymenoscyphus albidus</name>
    <dbReference type="NCBI Taxonomy" id="595503"/>
    <lineage>
        <taxon>Eukaryota</taxon>
        <taxon>Fungi</taxon>
        <taxon>Dikarya</taxon>
        <taxon>Ascomycota</taxon>
        <taxon>Pezizomycotina</taxon>
        <taxon>Leotiomycetes</taxon>
        <taxon>Helotiales</taxon>
        <taxon>Helotiaceae</taxon>
        <taxon>Hymenoscyphus</taxon>
    </lineage>
</organism>
<dbReference type="OrthoDB" id="8883818at2759"/>
<dbReference type="InterPro" id="IPR036322">
    <property type="entry name" value="WD40_repeat_dom_sf"/>
</dbReference>
<dbReference type="GO" id="GO:0003723">
    <property type="term" value="F:RNA binding"/>
    <property type="evidence" value="ECO:0007669"/>
    <property type="project" value="TreeGrafter"/>
</dbReference>
<dbReference type="PROSITE" id="PS50082">
    <property type="entry name" value="WD_REPEATS_2"/>
    <property type="match status" value="1"/>
</dbReference>
<dbReference type="PANTHER" id="PTHR44163:SF1">
    <property type="entry name" value="U3 SMALL NUCLEOLAR RNA-ASSOCIATED PROTEIN 4 HOMOLOG"/>
    <property type="match status" value="1"/>
</dbReference>
<name>A0A9N9QB96_9HELO</name>
<feature type="compositionally biased region" description="Low complexity" evidence="2">
    <location>
        <begin position="585"/>
        <end position="595"/>
    </location>
</feature>
<gene>
    <name evidence="3" type="ORF">HYALB_00003870</name>
</gene>
<protein>
    <recommendedName>
        <fullName evidence="5">WD40 repeat-like protein</fullName>
    </recommendedName>
</protein>
<dbReference type="GO" id="GO:0034455">
    <property type="term" value="C:t-UTP complex"/>
    <property type="evidence" value="ECO:0007669"/>
    <property type="project" value="TreeGrafter"/>
</dbReference>
<dbReference type="GO" id="GO:0032040">
    <property type="term" value="C:small-subunit processome"/>
    <property type="evidence" value="ECO:0007669"/>
    <property type="project" value="TreeGrafter"/>
</dbReference>
<dbReference type="Pfam" id="PF00400">
    <property type="entry name" value="WD40"/>
    <property type="match status" value="1"/>
</dbReference>
<feature type="region of interest" description="Disordered" evidence="2">
    <location>
        <begin position="759"/>
        <end position="799"/>
    </location>
</feature>
<evidence type="ECO:0000313" key="3">
    <source>
        <dbReference type="EMBL" id="CAG8981272.1"/>
    </source>
</evidence>
<feature type="repeat" description="WD" evidence="1">
    <location>
        <begin position="180"/>
        <end position="220"/>
    </location>
</feature>
<evidence type="ECO:0008006" key="5">
    <source>
        <dbReference type="Google" id="ProtNLM"/>
    </source>
</evidence>
<dbReference type="InterPro" id="IPR001680">
    <property type="entry name" value="WD40_rpt"/>
</dbReference>
<dbReference type="Proteomes" id="UP000701801">
    <property type="component" value="Unassembled WGS sequence"/>
</dbReference>
<feature type="region of interest" description="Disordered" evidence="2">
    <location>
        <begin position="585"/>
        <end position="606"/>
    </location>
</feature>
<evidence type="ECO:0000256" key="2">
    <source>
        <dbReference type="SAM" id="MobiDB-lite"/>
    </source>
</evidence>
<dbReference type="GO" id="GO:0000462">
    <property type="term" value="P:maturation of SSU-rRNA from tricistronic rRNA transcript (SSU-rRNA, 5.8S rRNA, LSU-rRNA)"/>
    <property type="evidence" value="ECO:0007669"/>
    <property type="project" value="InterPro"/>
</dbReference>
<dbReference type="InterPro" id="IPR015943">
    <property type="entry name" value="WD40/YVTN_repeat-like_dom_sf"/>
</dbReference>
<dbReference type="EMBL" id="CAJVRM010000462">
    <property type="protein sequence ID" value="CAG8981272.1"/>
    <property type="molecule type" value="Genomic_DNA"/>
</dbReference>
<dbReference type="InterPro" id="IPR046351">
    <property type="entry name" value="UTP4"/>
</dbReference>
<dbReference type="PANTHER" id="PTHR44163">
    <property type="entry name" value="U3 SMALL NUCLEOLAR RNA-ASSOCIATED PROTEIN 4 HOMOLOG"/>
    <property type="match status" value="1"/>
</dbReference>
<comment type="caution">
    <text evidence="3">The sequence shown here is derived from an EMBL/GenBank/DDBJ whole genome shotgun (WGS) entry which is preliminary data.</text>
</comment>
<dbReference type="AlphaFoldDB" id="A0A9N9QB96"/>
<feature type="region of interest" description="Disordered" evidence="2">
    <location>
        <begin position="645"/>
        <end position="669"/>
    </location>
</feature>
<reference evidence="3" key="1">
    <citation type="submission" date="2021-07" db="EMBL/GenBank/DDBJ databases">
        <authorList>
            <person name="Durling M."/>
        </authorList>
    </citation>
    <scope>NUCLEOTIDE SEQUENCE</scope>
</reference>
<feature type="compositionally biased region" description="Acidic residues" evidence="2">
    <location>
        <begin position="596"/>
        <end position="606"/>
    </location>
</feature>
<dbReference type="Gene3D" id="2.130.10.10">
    <property type="entry name" value="YVTN repeat-like/Quinoprotein amine dehydrogenase"/>
    <property type="match status" value="3"/>
</dbReference>